<evidence type="ECO:0000313" key="5">
    <source>
        <dbReference type="Proteomes" id="UP000035265"/>
    </source>
</evidence>
<dbReference type="PATRIC" id="fig|264251.5.peg.2931"/>
<dbReference type="PANTHER" id="PTHR34703">
    <property type="entry name" value="ANTIPORTER SUBUNIT MNHG2-RELATED"/>
    <property type="match status" value="1"/>
</dbReference>
<name>A0A0H2L1I5_9MICO</name>
<dbReference type="AlphaFoldDB" id="A0A0H2L1I5"/>
<sequence length="174" mass="18088">MDPTTAFWDTVADVVSAVFLLCGAFLAFAAGVGVVRFPDLLARMHAATKPQVLGLILVLAGLSLRLRSWGAVATLFLVVIFQLLTSPVAAHMVGRAGYRTGKVRTDLLVVDELTRDQDAAEREDVGEHESAGSADRPVSREGAEPAAAGDVDLADTADTAAGDVGPAGGETSER</sequence>
<feature type="region of interest" description="Disordered" evidence="2">
    <location>
        <begin position="118"/>
        <end position="174"/>
    </location>
</feature>
<dbReference type="Pfam" id="PF03334">
    <property type="entry name" value="PhaG_MnhG_YufB"/>
    <property type="match status" value="1"/>
</dbReference>
<keyword evidence="5" id="KW-1185">Reference proteome</keyword>
<feature type="compositionally biased region" description="Basic and acidic residues" evidence="2">
    <location>
        <begin position="118"/>
        <end position="130"/>
    </location>
</feature>
<keyword evidence="3" id="KW-0812">Transmembrane</keyword>
<dbReference type="GO" id="GO:0015385">
    <property type="term" value="F:sodium:proton antiporter activity"/>
    <property type="evidence" value="ECO:0007669"/>
    <property type="project" value="TreeGrafter"/>
</dbReference>
<comment type="similarity">
    <text evidence="1">Belongs to the CPA3 antiporters (TC 2.A.63) subunit G family.</text>
</comment>
<organism evidence="4 5">
    <name type="scientific">Cellulosimicrobium funkei</name>
    <dbReference type="NCBI Taxonomy" id="264251"/>
    <lineage>
        <taxon>Bacteria</taxon>
        <taxon>Bacillati</taxon>
        <taxon>Actinomycetota</taxon>
        <taxon>Actinomycetes</taxon>
        <taxon>Micrococcales</taxon>
        <taxon>Promicromonosporaceae</taxon>
        <taxon>Cellulosimicrobium</taxon>
    </lineage>
</organism>
<gene>
    <name evidence="4" type="ORF">FB00_14385</name>
</gene>
<evidence type="ECO:0000313" key="4">
    <source>
        <dbReference type="EMBL" id="KLN34037.1"/>
    </source>
</evidence>
<dbReference type="NCBIfam" id="TIGR01300">
    <property type="entry name" value="CPA3_mnhG_phaG"/>
    <property type="match status" value="1"/>
</dbReference>
<protein>
    <recommendedName>
        <fullName evidence="6">Monovalent cation/H(+) antiporter subunit G</fullName>
    </recommendedName>
</protein>
<keyword evidence="3" id="KW-1133">Transmembrane helix</keyword>
<evidence type="ECO:0000256" key="1">
    <source>
        <dbReference type="ARBA" id="ARBA00008404"/>
    </source>
</evidence>
<dbReference type="EMBL" id="JNBQ01000021">
    <property type="protein sequence ID" value="KLN34037.1"/>
    <property type="molecule type" value="Genomic_DNA"/>
</dbReference>
<dbReference type="NCBIfam" id="NF009314">
    <property type="entry name" value="PRK12674.1-2"/>
    <property type="match status" value="1"/>
</dbReference>
<feature type="transmembrane region" description="Helical" evidence="3">
    <location>
        <begin position="72"/>
        <end position="94"/>
    </location>
</feature>
<dbReference type="Proteomes" id="UP000035265">
    <property type="component" value="Unassembled WGS sequence"/>
</dbReference>
<dbReference type="InterPro" id="IPR005133">
    <property type="entry name" value="PhaG_MnhG_YufB"/>
</dbReference>
<evidence type="ECO:0008006" key="6">
    <source>
        <dbReference type="Google" id="ProtNLM"/>
    </source>
</evidence>
<proteinExistence type="inferred from homology"/>
<reference evidence="4 5" key="1">
    <citation type="submission" date="2014-05" db="EMBL/GenBank/DDBJ databases">
        <title>Cellulosimicrobium funkei U11 genome.</title>
        <authorList>
            <person name="Hu C."/>
            <person name="Gong Y."/>
            <person name="Wan W."/>
            <person name="Jiang M."/>
        </authorList>
    </citation>
    <scope>NUCLEOTIDE SEQUENCE [LARGE SCALE GENOMIC DNA]</scope>
    <source>
        <strain evidence="4 5">U11</strain>
    </source>
</reference>
<feature type="transmembrane region" description="Helical" evidence="3">
    <location>
        <begin position="47"/>
        <end position="66"/>
    </location>
</feature>
<comment type="caution">
    <text evidence="4">The sequence shown here is derived from an EMBL/GenBank/DDBJ whole genome shotgun (WGS) entry which is preliminary data.</text>
</comment>
<dbReference type="STRING" id="264251.FB00_14385"/>
<accession>A0A0H2L1I5</accession>
<feature type="transmembrane region" description="Helical" evidence="3">
    <location>
        <begin position="14"/>
        <end position="35"/>
    </location>
</feature>
<keyword evidence="3" id="KW-0472">Membrane</keyword>
<dbReference type="RefSeq" id="WP_082141324.1">
    <property type="nucleotide sequence ID" value="NZ_JNBQ01000021.1"/>
</dbReference>
<evidence type="ECO:0000256" key="2">
    <source>
        <dbReference type="SAM" id="MobiDB-lite"/>
    </source>
</evidence>
<dbReference type="PANTHER" id="PTHR34703:SF1">
    <property type="entry name" value="ANTIPORTER SUBUNIT MNHG2-RELATED"/>
    <property type="match status" value="1"/>
</dbReference>
<feature type="compositionally biased region" description="Low complexity" evidence="2">
    <location>
        <begin position="146"/>
        <end position="164"/>
    </location>
</feature>
<evidence type="ECO:0000256" key="3">
    <source>
        <dbReference type="SAM" id="Phobius"/>
    </source>
</evidence>